<keyword evidence="4" id="KW-1185">Reference proteome</keyword>
<name>A0ABV5K638_9ACTN</name>
<comment type="caution">
    <text evidence="3">The sequence shown here is derived from an EMBL/GenBank/DDBJ whole genome shotgun (WGS) entry which is preliminary data.</text>
</comment>
<accession>A0ABV5K638</accession>
<dbReference type="Proteomes" id="UP001589750">
    <property type="component" value="Unassembled WGS sequence"/>
</dbReference>
<feature type="region of interest" description="Disordered" evidence="1">
    <location>
        <begin position="1"/>
        <end position="26"/>
    </location>
</feature>
<proteinExistence type="predicted"/>
<gene>
    <name evidence="3" type="ORF">ACFFRI_04070</name>
</gene>
<dbReference type="RefSeq" id="WP_140010527.1">
    <property type="nucleotide sequence ID" value="NZ_JBHMDG010000004.1"/>
</dbReference>
<evidence type="ECO:0000259" key="2">
    <source>
        <dbReference type="Pfam" id="PF08818"/>
    </source>
</evidence>
<sequence>MLPRQDRETTANKEGPAMATKNDPTAEVLETIAAMTDRDRAVAERLHQVITAAAPDLSPRLWYKQPAYAAGGPKGKVVCFFRGADVDGERYLSLGFSSQARLDDGGLWPTAYAVTEVDDAVAARITDLVRRAATGTG</sequence>
<dbReference type="Pfam" id="PF08818">
    <property type="entry name" value="DUF1801"/>
    <property type="match status" value="1"/>
</dbReference>
<reference evidence="3 4" key="1">
    <citation type="submission" date="2024-09" db="EMBL/GenBank/DDBJ databases">
        <authorList>
            <person name="Sun Q."/>
            <person name="Mori K."/>
        </authorList>
    </citation>
    <scope>NUCLEOTIDE SEQUENCE [LARGE SCALE GENOMIC DNA]</scope>
    <source>
        <strain evidence="3 4">JCM 9626</strain>
    </source>
</reference>
<evidence type="ECO:0000313" key="3">
    <source>
        <dbReference type="EMBL" id="MFB9312213.1"/>
    </source>
</evidence>
<organism evidence="3 4">
    <name type="scientific">Nocardioides plantarum</name>
    <dbReference type="NCBI Taxonomy" id="29299"/>
    <lineage>
        <taxon>Bacteria</taxon>
        <taxon>Bacillati</taxon>
        <taxon>Actinomycetota</taxon>
        <taxon>Actinomycetes</taxon>
        <taxon>Propionibacteriales</taxon>
        <taxon>Nocardioidaceae</taxon>
        <taxon>Nocardioides</taxon>
    </lineage>
</organism>
<feature type="domain" description="YdhG-like" evidence="2">
    <location>
        <begin position="40"/>
        <end position="99"/>
    </location>
</feature>
<dbReference type="InterPro" id="IPR014922">
    <property type="entry name" value="YdhG-like"/>
</dbReference>
<dbReference type="EMBL" id="JBHMDG010000004">
    <property type="protein sequence ID" value="MFB9312213.1"/>
    <property type="molecule type" value="Genomic_DNA"/>
</dbReference>
<protein>
    <submittedName>
        <fullName evidence="3">DUF1801 domain-containing protein</fullName>
    </submittedName>
</protein>
<evidence type="ECO:0000313" key="4">
    <source>
        <dbReference type="Proteomes" id="UP001589750"/>
    </source>
</evidence>
<dbReference type="SUPFAM" id="SSF159888">
    <property type="entry name" value="YdhG-like"/>
    <property type="match status" value="1"/>
</dbReference>
<feature type="compositionally biased region" description="Basic and acidic residues" evidence="1">
    <location>
        <begin position="1"/>
        <end position="11"/>
    </location>
</feature>
<evidence type="ECO:0000256" key="1">
    <source>
        <dbReference type="SAM" id="MobiDB-lite"/>
    </source>
</evidence>